<reference evidence="2 3" key="1">
    <citation type="submission" date="2020-01" db="EMBL/GenBank/DDBJ databases">
        <authorList>
            <person name="Gulvik C.A."/>
            <person name="Batra D.G."/>
        </authorList>
    </citation>
    <scope>NUCLEOTIDE SEQUENCE [LARGE SCALE GENOMIC DNA]</scope>
    <source>
        <strain evidence="2 3">W9323</strain>
    </source>
</reference>
<accession>A0A7D4C5N3</accession>
<evidence type="ECO:0000313" key="2">
    <source>
        <dbReference type="EMBL" id="QKG83936.1"/>
    </source>
</evidence>
<name>A0A7D4C5N3_9BACL</name>
<organism evidence="2 3">
    <name type="scientific">Kroppenstedtia pulmonis</name>
    <dbReference type="NCBI Taxonomy" id="1380685"/>
    <lineage>
        <taxon>Bacteria</taxon>
        <taxon>Bacillati</taxon>
        <taxon>Bacillota</taxon>
        <taxon>Bacilli</taxon>
        <taxon>Bacillales</taxon>
        <taxon>Thermoactinomycetaceae</taxon>
        <taxon>Kroppenstedtia</taxon>
    </lineage>
</organism>
<proteinExistence type="predicted"/>
<evidence type="ECO:0000313" key="3">
    <source>
        <dbReference type="Proteomes" id="UP000503088"/>
    </source>
</evidence>
<keyword evidence="1" id="KW-1133">Transmembrane helix</keyword>
<evidence type="ECO:0000256" key="1">
    <source>
        <dbReference type="SAM" id="Phobius"/>
    </source>
</evidence>
<feature type="transmembrane region" description="Helical" evidence="1">
    <location>
        <begin position="12"/>
        <end position="33"/>
    </location>
</feature>
<gene>
    <name evidence="2" type="ORF">GXN76_05225</name>
</gene>
<protein>
    <submittedName>
        <fullName evidence="2">Uncharacterized protein</fullName>
    </submittedName>
</protein>
<keyword evidence="3" id="KW-1185">Reference proteome</keyword>
<dbReference type="KEGG" id="kpul:GXN76_05225"/>
<dbReference type="AlphaFoldDB" id="A0A7D4C5N3"/>
<dbReference type="RefSeq" id="WP_173221146.1">
    <property type="nucleotide sequence ID" value="NZ_CP048104.1"/>
</dbReference>
<keyword evidence="1" id="KW-0472">Membrane</keyword>
<keyword evidence="1" id="KW-0812">Transmembrane</keyword>
<sequence>MAQKRTFLRYLRLGITFLFGIMAGAAIMILLYGQKLDSLYLERAALYYGINQKQKEIMSIRGELDKHAEQDARRREISERIQKVQVEVDSSERFGEEVIKEKVTTILQPFIGKSIHWVSNDPAVLDTMLKERTIRLPDQNKTTLQLGLKYIAFVDSQLKVWVTAREISEKDVSFSSR</sequence>
<dbReference type="EMBL" id="CP048104">
    <property type="protein sequence ID" value="QKG83936.1"/>
    <property type="molecule type" value="Genomic_DNA"/>
</dbReference>
<dbReference type="Proteomes" id="UP000503088">
    <property type="component" value="Chromosome"/>
</dbReference>